<accession>A0A8H4RIP1</accession>
<feature type="compositionally biased region" description="Acidic residues" evidence="1">
    <location>
        <begin position="346"/>
        <end position="367"/>
    </location>
</feature>
<feature type="region of interest" description="Disordered" evidence="1">
    <location>
        <begin position="531"/>
        <end position="808"/>
    </location>
</feature>
<proteinExistence type="predicted"/>
<feature type="region of interest" description="Disordered" evidence="1">
    <location>
        <begin position="249"/>
        <end position="404"/>
    </location>
</feature>
<name>A0A8H4RIP1_9HELO</name>
<dbReference type="Proteomes" id="UP000566819">
    <property type="component" value="Unassembled WGS sequence"/>
</dbReference>
<protein>
    <submittedName>
        <fullName evidence="2">Uncharacterized protein</fullName>
    </submittedName>
</protein>
<reference evidence="2 3" key="1">
    <citation type="submission" date="2020-03" db="EMBL/GenBank/DDBJ databases">
        <title>Draft Genome Sequence of Cudoniella acicularis.</title>
        <authorList>
            <person name="Buettner E."/>
            <person name="Kellner H."/>
        </authorList>
    </citation>
    <scope>NUCLEOTIDE SEQUENCE [LARGE SCALE GENOMIC DNA]</scope>
    <source>
        <strain evidence="2 3">DSM 108380</strain>
    </source>
</reference>
<feature type="region of interest" description="Disordered" evidence="1">
    <location>
        <begin position="852"/>
        <end position="873"/>
    </location>
</feature>
<feature type="compositionally biased region" description="Basic and acidic residues" evidence="1">
    <location>
        <begin position="142"/>
        <end position="156"/>
    </location>
</feature>
<evidence type="ECO:0000256" key="1">
    <source>
        <dbReference type="SAM" id="MobiDB-lite"/>
    </source>
</evidence>
<comment type="caution">
    <text evidence="2">The sequence shown here is derived from an EMBL/GenBank/DDBJ whole genome shotgun (WGS) entry which is preliminary data.</text>
</comment>
<gene>
    <name evidence="2" type="ORF">G7Y89_g9266</name>
</gene>
<feature type="compositionally biased region" description="Basic and acidic residues" evidence="1">
    <location>
        <begin position="548"/>
        <end position="562"/>
    </location>
</feature>
<feature type="compositionally biased region" description="Basic and acidic residues" evidence="1">
    <location>
        <begin position="223"/>
        <end position="235"/>
    </location>
</feature>
<feature type="compositionally biased region" description="Low complexity" evidence="1">
    <location>
        <begin position="824"/>
        <end position="838"/>
    </location>
</feature>
<dbReference type="OrthoDB" id="3941134at2759"/>
<feature type="compositionally biased region" description="Polar residues" evidence="1">
    <location>
        <begin position="758"/>
        <end position="792"/>
    </location>
</feature>
<evidence type="ECO:0000313" key="2">
    <source>
        <dbReference type="EMBL" id="KAF4628882.1"/>
    </source>
</evidence>
<organism evidence="2 3">
    <name type="scientific">Cudoniella acicularis</name>
    <dbReference type="NCBI Taxonomy" id="354080"/>
    <lineage>
        <taxon>Eukaryota</taxon>
        <taxon>Fungi</taxon>
        <taxon>Dikarya</taxon>
        <taxon>Ascomycota</taxon>
        <taxon>Pezizomycotina</taxon>
        <taxon>Leotiomycetes</taxon>
        <taxon>Helotiales</taxon>
        <taxon>Tricladiaceae</taxon>
        <taxon>Cudoniella</taxon>
    </lineage>
</organism>
<evidence type="ECO:0000313" key="3">
    <source>
        <dbReference type="Proteomes" id="UP000566819"/>
    </source>
</evidence>
<dbReference type="AlphaFoldDB" id="A0A8H4RIP1"/>
<feature type="compositionally biased region" description="Low complexity" evidence="1">
    <location>
        <begin position="611"/>
        <end position="625"/>
    </location>
</feature>
<feature type="compositionally biased region" description="Polar residues" evidence="1">
    <location>
        <begin position="729"/>
        <end position="744"/>
    </location>
</feature>
<feature type="compositionally biased region" description="Basic and acidic residues" evidence="1">
    <location>
        <begin position="173"/>
        <end position="183"/>
    </location>
</feature>
<feature type="region of interest" description="Disordered" evidence="1">
    <location>
        <begin position="824"/>
        <end position="843"/>
    </location>
</feature>
<feature type="compositionally biased region" description="Polar residues" evidence="1">
    <location>
        <begin position="96"/>
        <end position="107"/>
    </location>
</feature>
<feature type="region of interest" description="Disordered" evidence="1">
    <location>
        <begin position="1"/>
        <end position="235"/>
    </location>
</feature>
<feature type="compositionally biased region" description="Low complexity" evidence="1">
    <location>
        <begin position="670"/>
        <end position="681"/>
    </location>
</feature>
<feature type="compositionally biased region" description="Polar residues" evidence="1">
    <location>
        <begin position="383"/>
        <end position="392"/>
    </location>
</feature>
<feature type="compositionally biased region" description="Basic and acidic residues" evidence="1">
    <location>
        <begin position="308"/>
        <end position="323"/>
    </location>
</feature>
<dbReference type="EMBL" id="JAAMPI010000749">
    <property type="protein sequence ID" value="KAF4628882.1"/>
    <property type="molecule type" value="Genomic_DNA"/>
</dbReference>
<sequence length="896" mass="97934">MEDPWSSPWAEDVQPPKTHNEKAINDAATRPRTPIRTTSLALQQHTGSPWDDGDDDEFGGWAAVPSDVGIGLDGANDTWEGNPTDTSAKPLKEVTNEFSVGWDQSPTLAEEPISKLAPSLLPKSTDIPRQPSPDPWAFESESEPRNNTELDERKINQGEIEELAKSKNTGDIGHIEGLSRDDQTGVGELEQLPAQEDTETEEPPVENALSENPSLSGVEIDNSLDHSSLEQDTVKDEVAVEQMVEDVVIEQPIPIPERPSTPQLDYPTSSRSSLSPSEHSHHEIFSDSPRTSLEDEPRRPHMPRQVSKVKELVEHFDTLAKMDEDSETINGRSSLTEGRDEKSQGSEDDMDDFGDFEEGQSDDDEELAAQTSPDLSIPKTRPVESSNIQEATSPPPTEKKDLGPVEFKPDISLLAKIYQDSESETPEKIFIPDTISHDSFTTTEERKIWYRVSRYGPMRKHNTRDDENYVRVNWLKSQVRVETLKTVARWIEEDRMSGHVVLGGASKAGSIFGWNDTKSKPASISAAFASKNATKKPEVAPVDPATEIPREWPKGLVRDRSTSTRRSSVKSVKSPEETKSKQSPVATFGWNTTPENSNRPQSRPPTTKRPSGSISSIVSVSNGSSPKHKRSSSSRQSSISSPTKTIPANDAPQRPVSPIKVSTTLPPKPLLQKLTPAPALKQLSNDDDDDWGEMVSSPAVTAPPVLPPSNRLRHKKSQSFGGVAPAVAFSNTPESIPRSSLQSIRSHRPKVSFDQILTPESWSPQSANPSRDASATSMNVSNNIFSHPQQTLKPVPPPTPSSGVDPWASADFSFFESTPTAPSIPAAAAVPQPIPTQTGSIPSKTVSFANTRAMAPPPIASNNTPGTGKPKDEMEQDRIVQAVVKGLPNLSYMLKR</sequence>
<feature type="compositionally biased region" description="Polar residues" evidence="1">
    <location>
        <begin position="582"/>
        <end position="610"/>
    </location>
</feature>
<keyword evidence="3" id="KW-1185">Reference proteome</keyword>